<sequence>MLRGAECSLCSSPADEQNITARPGDDVTLMCRDPEYEKISLLEWRRKDSEILFVFRDGRPLPAVTHEFYENRVFLNDRQMKDGDLSVVLKNVTMNDTGTYECKIRHENDPPLDPLQLSSTIHLSVVPPGPSAPPSVSELLIFSWRQISSSEEDSDSIRPQQLHVGGRTVFRPACLCSAEPSGSGLSV</sequence>
<dbReference type="InterPro" id="IPR013783">
    <property type="entry name" value="Ig-like_fold"/>
</dbReference>
<reference key="1">
    <citation type="journal article" date="2007" name="Nature">
        <title>The medaka draft genome and insights into vertebrate genome evolution.</title>
        <authorList>
            <person name="Kasahara M."/>
            <person name="Naruse K."/>
            <person name="Sasaki S."/>
            <person name="Nakatani Y."/>
            <person name="Qu W."/>
            <person name="Ahsan B."/>
            <person name="Yamada T."/>
            <person name="Nagayasu Y."/>
            <person name="Doi K."/>
            <person name="Kasai Y."/>
            <person name="Jindo T."/>
            <person name="Kobayashi D."/>
            <person name="Shimada A."/>
            <person name="Toyoda A."/>
            <person name="Kuroki Y."/>
            <person name="Fujiyama A."/>
            <person name="Sasaki T."/>
            <person name="Shimizu A."/>
            <person name="Asakawa S."/>
            <person name="Shimizu N."/>
            <person name="Hashimoto S."/>
            <person name="Yang J."/>
            <person name="Lee Y."/>
            <person name="Matsushima K."/>
            <person name="Sugano S."/>
            <person name="Sakaizumi M."/>
            <person name="Narita T."/>
            <person name="Ohishi K."/>
            <person name="Haga S."/>
            <person name="Ohta F."/>
            <person name="Nomoto H."/>
            <person name="Nogata K."/>
            <person name="Morishita T."/>
            <person name="Endo T."/>
            <person name="Shin-I T."/>
            <person name="Takeda H."/>
            <person name="Morishita S."/>
            <person name="Kohara Y."/>
        </authorList>
    </citation>
    <scope>NUCLEOTIDE SEQUENCE [LARGE SCALE GENOMIC DNA]</scope>
    <source>
        <strain>Hd-rR</strain>
    </source>
</reference>
<evidence type="ECO:0000259" key="4">
    <source>
        <dbReference type="PROSITE" id="PS50835"/>
    </source>
</evidence>
<dbReference type="PANTHER" id="PTHR24100">
    <property type="entry name" value="BUTYROPHILIN"/>
    <property type="match status" value="1"/>
</dbReference>
<dbReference type="InterPro" id="IPR013106">
    <property type="entry name" value="Ig_V-set"/>
</dbReference>
<keyword evidence="3" id="KW-0393">Immunoglobulin domain</keyword>
<organism evidence="5 6">
    <name type="scientific">Oryzias latipes</name>
    <name type="common">Japanese rice fish</name>
    <name type="synonym">Japanese killifish</name>
    <dbReference type="NCBI Taxonomy" id="8090"/>
    <lineage>
        <taxon>Eukaryota</taxon>
        <taxon>Metazoa</taxon>
        <taxon>Chordata</taxon>
        <taxon>Craniata</taxon>
        <taxon>Vertebrata</taxon>
        <taxon>Euteleostomi</taxon>
        <taxon>Actinopterygii</taxon>
        <taxon>Neopterygii</taxon>
        <taxon>Teleostei</taxon>
        <taxon>Neoteleostei</taxon>
        <taxon>Acanthomorphata</taxon>
        <taxon>Ovalentaria</taxon>
        <taxon>Atherinomorphae</taxon>
        <taxon>Beloniformes</taxon>
        <taxon>Adrianichthyidae</taxon>
        <taxon>Oryziinae</taxon>
        <taxon>Oryzias</taxon>
    </lineage>
</organism>
<dbReference type="Ensembl" id="ENSORLT00015036102.1">
    <property type="protein sequence ID" value="ENSORLP00015020664.1"/>
    <property type="gene ID" value="ENSORLG00015000798.1"/>
</dbReference>
<dbReference type="GO" id="GO:0016020">
    <property type="term" value="C:membrane"/>
    <property type="evidence" value="ECO:0007669"/>
    <property type="project" value="UniProtKB-SubCell"/>
</dbReference>
<dbReference type="InterPro" id="IPR007110">
    <property type="entry name" value="Ig-like_dom"/>
</dbReference>
<dbReference type="Proteomes" id="UP000265200">
    <property type="component" value="Chromosome 18"/>
</dbReference>
<dbReference type="InterPro" id="IPR050504">
    <property type="entry name" value="IgSF_BTN/MOG"/>
</dbReference>
<feature type="domain" description="Ig-like" evidence="4">
    <location>
        <begin position="13"/>
        <end position="118"/>
    </location>
</feature>
<evidence type="ECO:0000256" key="2">
    <source>
        <dbReference type="ARBA" id="ARBA00023136"/>
    </source>
</evidence>
<proteinExistence type="predicted"/>
<dbReference type="AlphaFoldDB" id="A0A3P9IL18"/>
<evidence type="ECO:0000256" key="1">
    <source>
        <dbReference type="ARBA" id="ARBA00004370"/>
    </source>
</evidence>
<evidence type="ECO:0000313" key="6">
    <source>
        <dbReference type="Proteomes" id="UP000265200"/>
    </source>
</evidence>
<reference evidence="5" key="4">
    <citation type="submission" date="2025-09" db="UniProtKB">
        <authorList>
            <consortium name="Ensembl"/>
        </authorList>
    </citation>
    <scope>IDENTIFICATION</scope>
    <source>
        <strain evidence="5">HSOK</strain>
    </source>
</reference>
<name>A0A3P9IL18_ORYLA</name>
<reference evidence="5 6" key="2">
    <citation type="submission" date="2017-04" db="EMBL/GenBank/DDBJ databases">
        <title>CpG methylation of centromeres and impact of large insertions on vertebrate speciation.</title>
        <authorList>
            <person name="Ichikawa K."/>
            <person name="Yoshimura J."/>
            <person name="Morishita S."/>
        </authorList>
    </citation>
    <scope>NUCLEOTIDE SEQUENCE</scope>
    <source>
        <strain evidence="5 6">HSOK</strain>
    </source>
</reference>
<dbReference type="SMART" id="SM00409">
    <property type="entry name" value="IG"/>
    <property type="match status" value="1"/>
</dbReference>
<evidence type="ECO:0000256" key="3">
    <source>
        <dbReference type="ARBA" id="ARBA00023319"/>
    </source>
</evidence>
<reference evidence="5" key="3">
    <citation type="submission" date="2025-08" db="UniProtKB">
        <authorList>
            <consortium name="Ensembl"/>
        </authorList>
    </citation>
    <scope>IDENTIFICATION</scope>
    <source>
        <strain evidence="5">HSOK</strain>
    </source>
</reference>
<accession>A0A3P9IL18</accession>
<dbReference type="InterPro" id="IPR003599">
    <property type="entry name" value="Ig_sub"/>
</dbReference>
<comment type="subcellular location">
    <subcellularLocation>
        <location evidence="1">Membrane</location>
    </subcellularLocation>
</comment>
<keyword evidence="2" id="KW-0472">Membrane</keyword>
<dbReference type="SUPFAM" id="SSF48726">
    <property type="entry name" value="Immunoglobulin"/>
    <property type="match status" value="1"/>
</dbReference>
<protein>
    <recommendedName>
        <fullName evidence="4">Ig-like domain-containing protein</fullName>
    </recommendedName>
</protein>
<dbReference type="Gene3D" id="2.60.40.10">
    <property type="entry name" value="Immunoglobulins"/>
    <property type="match status" value="1"/>
</dbReference>
<dbReference type="PANTHER" id="PTHR24100:SF151">
    <property type="entry name" value="ICOS LIGAND"/>
    <property type="match status" value="1"/>
</dbReference>
<dbReference type="Pfam" id="PF07686">
    <property type="entry name" value="V-set"/>
    <property type="match status" value="1"/>
</dbReference>
<dbReference type="PROSITE" id="PS50835">
    <property type="entry name" value="IG_LIKE"/>
    <property type="match status" value="1"/>
</dbReference>
<dbReference type="InterPro" id="IPR036179">
    <property type="entry name" value="Ig-like_dom_sf"/>
</dbReference>
<evidence type="ECO:0000313" key="5">
    <source>
        <dbReference type="Ensembl" id="ENSORLP00015020664.1"/>
    </source>
</evidence>